<dbReference type="InParanoid" id="A0A139WCQ4"/>
<accession>A0A139WCQ4</accession>
<name>A0A139WCQ4_TRICA</name>
<feature type="region of interest" description="Disordered" evidence="1">
    <location>
        <begin position="1"/>
        <end position="25"/>
    </location>
</feature>
<protein>
    <submittedName>
        <fullName evidence="2">Uncharacterized protein</fullName>
    </submittedName>
</protein>
<reference evidence="2 3" key="1">
    <citation type="journal article" date="2008" name="Nature">
        <title>The genome of the model beetle and pest Tribolium castaneum.</title>
        <authorList>
            <consortium name="Tribolium Genome Sequencing Consortium"/>
            <person name="Richards S."/>
            <person name="Gibbs R.A."/>
            <person name="Weinstock G.M."/>
            <person name="Brown S.J."/>
            <person name="Denell R."/>
            <person name="Beeman R.W."/>
            <person name="Gibbs R."/>
            <person name="Beeman R.W."/>
            <person name="Brown S.J."/>
            <person name="Bucher G."/>
            <person name="Friedrich M."/>
            <person name="Grimmelikhuijzen C.J."/>
            <person name="Klingler M."/>
            <person name="Lorenzen M."/>
            <person name="Richards S."/>
            <person name="Roth S."/>
            <person name="Schroder R."/>
            <person name="Tautz D."/>
            <person name="Zdobnov E.M."/>
            <person name="Muzny D."/>
            <person name="Gibbs R.A."/>
            <person name="Weinstock G.M."/>
            <person name="Attaway T."/>
            <person name="Bell S."/>
            <person name="Buhay C.J."/>
            <person name="Chandrabose M.N."/>
            <person name="Chavez D."/>
            <person name="Clerk-Blankenburg K.P."/>
            <person name="Cree A."/>
            <person name="Dao M."/>
            <person name="Davis C."/>
            <person name="Chacko J."/>
            <person name="Dinh H."/>
            <person name="Dugan-Rocha S."/>
            <person name="Fowler G."/>
            <person name="Garner T.T."/>
            <person name="Garnes J."/>
            <person name="Gnirke A."/>
            <person name="Hawes A."/>
            <person name="Hernandez J."/>
            <person name="Hines S."/>
            <person name="Holder M."/>
            <person name="Hume J."/>
            <person name="Jhangiani S.N."/>
            <person name="Joshi V."/>
            <person name="Khan Z.M."/>
            <person name="Jackson L."/>
            <person name="Kovar C."/>
            <person name="Kowis A."/>
            <person name="Lee S."/>
            <person name="Lewis L.R."/>
            <person name="Margolis J."/>
            <person name="Morgan M."/>
            <person name="Nazareth L.V."/>
            <person name="Nguyen N."/>
            <person name="Okwuonu G."/>
            <person name="Parker D."/>
            <person name="Richards S."/>
            <person name="Ruiz S.J."/>
            <person name="Santibanez J."/>
            <person name="Savard J."/>
            <person name="Scherer S.E."/>
            <person name="Schneider B."/>
            <person name="Sodergren E."/>
            <person name="Tautz D."/>
            <person name="Vattahil S."/>
            <person name="Villasana D."/>
            <person name="White C.S."/>
            <person name="Wright R."/>
            <person name="Park Y."/>
            <person name="Beeman R.W."/>
            <person name="Lord J."/>
            <person name="Oppert B."/>
            <person name="Lorenzen M."/>
            <person name="Brown S."/>
            <person name="Wang L."/>
            <person name="Savard J."/>
            <person name="Tautz D."/>
            <person name="Richards S."/>
            <person name="Weinstock G."/>
            <person name="Gibbs R.A."/>
            <person name="Liu Y."/>
            <person name="Worley K."/>
            <person name="Weinstock G."/>
            <person name="Elsik C.G."/>
            <person name="Reese J.T."/>
            <person name="Elhaik E."/>
            <person name="Landan G."/>
            <person name="Graur D."/>
            <person name="Arensburger P."/>
            <person name="Atkinson P."/>
            <person name="Beeman R.W."/>
            <person name="Beidler J."/>
            <person name="Brown S.J."/>
            <person name="Demuth J.P."/>
            <person name="Drury D.W."/>
            <person name="Du Y.Z."/>
            <person name="Fujiwara H."/>
            <person name="Lorenzen M."/>
            <person name="Maselli V."/>
            <person name="Osanai M."/>
            <person name="Park Y."/>
            <person name="Robertson H.M."/>
            <person name="Tu Z."/>
            <person name="Wang J.J."/>
            <person name="Wang S."/>
            <person name="Richards S."/>
            <person name="Song H."/>
            <person name="Zhang L."/>
            <person name="Sodergren E."/>
            <person name="Werner D."/>
            <person name="Stanke M."/>
            <person name="Morgenstern B."/>
            <person name="Solovyev V."/>
            <person name="Kosarev P."/>
            <person name="Brown G."/>
            <person name="Chen H.C."/>
            <person name="Ermolaeva O."/>
            <person name="Hlavina W."/>
            <person name="Kapustin Y."/>
            <person name="Kiryutin B."/>
            <person name="Kitts P."/>
            <person name="Maglott D."/>
            <person name="Pruitt K."/>
            <person name="Sapojnikov V."/>
            <person name="Souvorov A."/>
            <person name="Mackey A.J."/>
            <person name="Waterhouse R.M."/>
            <person name="Wyder S."/>
            <person name="Zdobnov E.M."/>
            <person name="Zdobnov E.M."/>
            <person name="Wyder S."/>
            <person name="Kriventseva E.V."/>
            <person name="Kadowaki T."/>
            <person name="Bork P."/>
            <person name="Aranda M."/>
            <person name="Bao R."/>
            <person name="Beermann A."/>
            <person name="Berns N."/>
            <person name="Bolognesi R."/>
            <person name="Bonneton F."/>
            <person name="Bopp D."/>
            <person name="Brown S.J."/>
            <person name="Bucher G."/>
            <person name="Butts T."/>
            <person name="Chaumot A."/>
            <person name="Denell R.E."/>
            <person name="Ferrier D.E."/>
            <person name="Friedrich M."/>
            <person name="Gordon C.M."/>
            <person name="Jindra M."/>
            <person name="Klingler M."/>
            <person name="Lan Q."/>
            <person name="Lattorff H.M."/>
            <person name="Laudet V."/>
            <person name="von Levetsow C."/>
            <person name="Liu Z."/>
            <person name="Lutz R."/>
            <person name="Lynch J.A."/>
            <person name="da Fonseca R.N."/>
            <person name="Posnien N."/>
            <person name="Reuter R."/>
            <person name="Roth S."/>
            <person name="Savard J."/>
            <person name="Schinko J.B."/>
            <person name="Schmitt C."/>
            <person name="Schoppmeier M."/>
            <person name="Schroder R."/>
            <person name="Shippy T.D."/>
            <person name="Simonnet F."/>
            <person name="Marques-Souza H."/>
            <person name="Tautz D."/>
            <person name="Tomoyasu Y."/>
            <person name="Trauner J."/>
            <person name="Van der Zee M."/>
            <person name="Vervoort M."/>
            <person name="Wittkopp N."/>
            <person name="Wimmer E.A."/>
            <person name="Yang X."/>
            <person name="Jones A.K."/>
            <person name="Sattelle D.B."/>
            <person name="Ebert P.R."/>
            <person name="Nelson D."/>
            <person name="Scott J.G."/>
            <person name="Beeman R.W."/>
            <person name="Muthukrishnan S."/>
            <person name="Kramer K.J."/>
            <person name="Arakane Y."/>
            <person name="Beeman R.W."/>
            <person name="Zhu Q."/>
            <person name="Hogenkamp D."/>
            <person name="Dixit R."/>
            <person name="Oppert B."/>
            <person name="Jiang H."/>
            <person name="Zou Z."/>
            <person name="Marshall J."/>
            <person name="Elpidina E."/>
            <person name="Vinokurov K."/>
            <person name="Oppert C."/>
            <person name="Zou Z."/>
            <person name="Evans J."/>
            <person name="Lu Z."/>
            <person name="Zhao P."/>
            <person name="Sumathipala N."/>
            <person name="Altincicek B."/>
            <person name="Vilcinskas A."/>
            <person name="Williams M."/>
            <person name="Hultmark D."/>
            <person name="Hetru C."/>
            <person name="Jiang H."/>
            <person name="Grimmelikhuijzen C.J."/>
            <person name="Hauser F."/>
            <person name="Cazzamali G."/>
            <person name="Williamson M."/>
            <person name="Park Y."/>
            <person name="Li B."/>
            <person name="Tanaka Y."/>
            <person name="Predel R."/>
            <person name="Neupert S."/>
            <person name="Schachtner J."/>
            <person name="Verleyen P."/>
            <person name="Raible F."/>
            <person name="Bork P."/>
            <person name="Friedrich M."/>
            <person name="Walden K.K."/>
            <person name="Robertson H.M."/>
            <person name="Angeli S."/>
            <person name="Foret S."/>
            <person name="Bucher G."/>
            <person name="Schuetz S."/>
            <person name="Maleszka R."/>
            <person name="Wimmer E.A."/>
            <person name="Beeman R.W."/>
            <person name="Lorenzen M."/>
            <person name="Tomoyasu Y."/>
            <person name="Miller S.C."/>
            <person name="Grossmann D."/>
            <person name="Bucher G."/>
        </authorList>
    </citation>
    <scope>NUCLEOTIDE SEQUENCE [LARGE SCALE GENOMIC DNA]</scope>
    <source>
        <strain evidence="2 3">Georgia GA2</strain>
    </source>
</reference>
<keyword evidence="3" id="KW-1185">Reference proteome</keyword>
<evidence type="ECO:0000313" key="2">
    <source>
        <dbReference type="EMBL" id="KYB25700.1"/>
    </source>
</evidence>
<organism evidence="2 3">
    <name type="scientific">Tribolium castaneum</name>
    <name type="common">Red flour beetle</name>
    <dbReference type="NCBI Taxonomy" id="7070"/>
    <lineage>
        <taxon>Eukaryota</taxon>
        <taxon>Metazoa</taxon>
        <taxon>Ecdysozoa</taxon>
        <taxon>Arthropoda</taxon>
        <taxon>Hexapoda</taxon>
        <taxon>Insecta</taxon>
        <taxon>Pterygota</taxon>
        <taxon>Neoptera</taxon>
        <taxon>Endopterygota</taxon>
        <taxon>Coleoptera</taxon>
        <taxon>Polyphaga</taxon>
        <taxon>Cucujiformia</taxon>
        <taxon>Tenebrionidae</taxon>
        <taxon>Tenebrionidae incertae sedis</taxon>
        <taxon>Tribolium</taxon>
    </lineage>
</organism>
<evidence type="ECO:0000313" key="3">
    <source>
        <dbReference type="Proteomes" id="UP000007266"/>
    </source>
</evidence>
<dbReference type="EMBL" id="KQ971363">
    <property type="protein sequence ID" value="KYB25700.1"/>
    <property type="molecule type" value="Genomic_DNA"/>
</dbReference>
<reference evidence="2 3" key="2">
    <citation type="journal article" date="2010" name="Nucleic Acids Res.">
        <title>BeetleBase in 2010: revisions to provide comprehensive genomic information for Tribolium castaneum.</title>
        <authorList>
            <person name="Kim H.S."/>
            <person name="Murphy T."/>
            <person name="Xia J."/>
            <person name="Caragea D."/>
            <person name="Park Y."/>
            <person name="Beeman R.W."/>
            <person name="Lorenzen M.D."/>
            <person name="Butcher S."/>
            <person name="Manak J.R."/>
            <person name="Brown S.J."/>
        </authorList>
    </citation>
    <scope>GENOME REANNOTATION</scope>
    <source>
        <strain evidence="2 3">Georgia GA2</strain>
    </source>
</reference>
<dbReference type="Proteomes" id="UP000007266">
    <property type="component" value="Linkage group 8"/>
</dbReference>
<proteinExistence type="predicted"/>
<dbReference type="AlphaFoldDB" id="A0A139WCQ4"/>
<gene>
    <name evidence="2" type="primary">AUGUSTUS-3.0.2_34191</name>
    <name evidence="2" type="ORF">TcasGA2_TC034191</name>
</gene>
<evidence type="ECO:0000256" key="1">
    <source>
        <dbReference type="SAM" id="MobiDB-lite"/>
    </source>
</evidence>
<sequence>MTKHHLESSHSSPTSQKDVAAKRGHQSSMNSIYYIFYILSINTN</sequence>